<name>L7Y4Y3_9VIRU</name>
<dbReference type="EMBL" id="JX885207">
    <property type="protein sequence ID" value="AGD92864.1"/>
    <property type="molecule type" value="Genomic_DNA"/>
</dbReference>
<dbReference type="InterPro" id="IPR008615">
    <property type="entry name" value="FNIP"/>
</dbReference>
<dbReference type="Pfam" id="PF05725">
    <property type="entry name" value="FNIP"/>
    <property type="match status" value="2"/>
</dbReference>
<protein>
    <submittedName>
        <fullName evidence="2">FNIP repeat-containing protein</fullName>
    </submittedName>
</protein>
<evidence type="ECO:0000313" key="2">
    <source>
        <dbReference type="EMBL" id="AGD92864.1"/>
    </source>
</evidence>
<dbReference type="InterPro" id="IPR032675">
    <property type="entry name" value="LRR_dom_sf"/>
</dbReference>
<keyword evidence="1" id="KW-0677">Repeat</keyword>
<proteinExistence type="predicted"/>
<dbReference type="Gene3D" id="3.80.10.10">
    <property type="entry name" value="Ribonuclease Inhibitor"/>
    <property type="match status" value="1"/>
</dbReference>
<organism evidence="2 3">
    <name type="scientific">Megavirus lba</name>
    <dbReference type="NCBI Taxonomy" id="1235314"/>
    <lineage>
        <taxon>Viruses</taxon>
        <taxon>Varidnaviria</taxon>
        <taxon>Bamfordvirae</taxon>
        <taxon>Nucleocytoviricota</taxon>
        <taxon>Megaviricetes</taxon>
        <taxon>Imitervirales</taxon>
        <taxon>Mimiviridae</taxon>
        <taxon>Megamimivirinae</taxon>
        <taxon>Megavirus</taxon>
        <taxon>Megavirus chilense</taxon>
    </lineage>
</organism>
<evidence type="ECO:0000313" key="3">
    <source>
        <dbReference type="Proteomes" id="UP000236749"/>
    </source>
</evidence>
<reference evidence="2 3" key="1">
    <citation type="journal article" date="2013" name="Clin. Infect. Dis.">
        <title>First isolation of Mimivirus in a patient with pneumonia.</title>
        <authorList>
            <person name="Saadi H."/>
            <person name="Pagnier I."/>
            <person name="Colson P."/>
            <person name="Cherif J.K."/>
            <person name="Beji M."/>
            <person name="Boughalmi M."/>
            <person name="Azza S."/>
            <person name="Armstrong N."/>
            <person name="Robert C."/>
            <person name="Fournous G."/>
            <person name="La Scola B."/>
            <person name="Raoult D."/>
        </authorList>
    </citation>
    <scope>NUCLEOTIDE SEQUENCE [LARGE SCALE GENOMIC DNA]</scope>
    <source>
        <strain evidence="2">LBA111</strain>
    </source>
</reference>
<dbReference type="Proteomes" id="UP000236749">
    <property type="component" value="Segment"/>
</dbReference>
<evidence type="ECO:0000256" key="1">
    <source>
        <dbReference type="ARBA" id="ARBA00022737"/>
    </source>
</evidence>
<dbReference type="PANTHER" id="PTHR32134:SF92">
    <property type="entry name" value="FNIP REPEAT-CONTAINING PROTEIN"/>
    <property type="match status" value="1"/>
</dbReference>
<accession>L7Y4Y3</accession>
<dbReference type="InterPro" id="IPR051251">
    <property type="entry name" value="STK_FNIP-Repeat"/>
</dbReference>
<sequence>MTLIFKYLYNDILLYLFQFLNDIDKINFSSCCTKLLSFRKHFMLDKIYPYDQVKNHLNIFNFKYIVYRANSREIPDRVTHLFFDDYFNESIKDCISTHIHTEQIMLRCIPNTVTHMQFGVKFNQSIKDCIPDSVTNLQFGDNFNQSIKDCLPNGIKCIRFGYNFNQDIDQTFPDTITDIYFGFHFNKPIKNNLPEKLEYLRFGNKVDHIIPGSIPDNVQILLLPHFFNDSIKNIIPKKLKLFNLDVILINPYQIIFLMELNLLDLDFYLIKKLNQGICQTL</sequence>
<dbReference type="PANTHER" id="PTHR32134">
    <property type="entry name" value="FNIP REPEAT-CONTAINING PROTEIN"/>
    <property type="match status" value="1"/>
</dbReference>
<gene>
    <name evidence="2" type="ORF">LBA_00946</name>
</gene>